<evidence type="ECO:0000313" key="2">
    <source>
        <dbReference type="EMBL" id="ANF95275.1"/>
    </source>
</evidence>
<dbReference type="PROSITE" id="PS51832">
    <property type="entry name" value="HD_GYP"/>
    <property type="match status" value="1"/>
</dbReference>
<protein>
    <submittedName>
        <fullName evidence="2">Histidine kinase</fullName>
    </submittedName>
</protein>
<dbReference type="PANTHER" id="PTHR43155">
    <property type="entry name" value="CYCLIC DI-GMP PHOSPHODIESTERASE PA4108-RELATED"/>
    <property type="match status" value="1"/>
</dbReference>
<dbReference type="STRING" id="1616788.AR543_04085"/>
<gene>
    <name evidence="2" type="ORF">AR543_04085</name>
</gene>
<dbReference type="CDD" id="cd00077">
    <property type="entry name" value="HDc"/>
    <property type="match status" value="1"/>
</dbReference>
<dbReference type="InterPro" id="IPR003607">
    <property type="entry name" value="HD/PDEase_dom"/>
</dbReference>
<dbReference type="GO" id="GO:0016301">
    <property type="term" value="F:kinase activity"/>
    <property type="evidence" value="ECO:0007669"/>
    <property type="project" value="UniProtKB-KW"/>
</dbReference>
<keyword evidence="2" id="KW-0808">Transferase</keyword>
<dbReference type="Proteomes" id="UP000078148">
    <property type="component" value="Chromosome"/>
</dbReference>
<evidence type="ECO:0000259" key="1">
    <source>
        <dbReference type="PROSITE" id="PS51832"/>
    </source>
</evidence>
<keyword evidence="3" id="KW-1185">Reference proteome</keyword>
<dbReference type="SUPFAM" id="SSF109604">
    <property type="entry name" value="HD-domain/PDEase-like"/>
    <property type="match status" value="1"/>
</dbReference>
<keyword evidence="2" id="KW-0418">Kinase</keyword>
<dbReference type="KEGG" id="pbv:AR543_04085"/>
<reference evidence="3" key="1">
    <citation type="submission" date="2015-10" db="EMBL/GenBank/DDBJ databases">
        <title>Genome of Paenibacillus bovis sp. nov.</title>
        <authorList>
            <person name="Wu Z."/>
            <person name="Gao C."/>
            <person name="Liu Z."/>
            <person name="Zheng H."/>
        </authorList>
    </citation>
    <scope>NUCLEOTIDE SEQUENCE [LARGE SCALE GENOMIC DNA]</scope>
    <source>
        <strain evidence="3">BD3526</strain>
    </source>
</reference>
<dbReference type="AlphaFoldDB" id="A0A172ZCA2"/>
<accession>A0A172ZCA2</accession>
<proteinExistence type="predicted"/>
<reference evidence="2 3" key="2">
    <citation type="journal article" date="2016" name="Int. J. Syst. Evol. Microbiol.">
        <title>Paenibacillus bovis sp. nov., isolated from raw yak (Bos grunniens) milk.</title>
        <authorList>
            <person name="Gao C."/>
            <person name="Han J."/>
            <person name="Liu Z."/>
            <person name="Xu X."/>
            <person name="Hang F."/>
            <person name="Wu Z."/>
        </authorList>
    </citation>
    <scope>NUCLEOTIDE SEQUENCE [LARGE SCALE GENOMIC DNA]</scope>
    <source>
        <strain evidence="2 3">BD3526</strain>
    </source>
</reference>
<sequence>MRLLPITSLQPGMRLAKKIYNDDGVVLLSEGVELTSGIIRKLYNHGLDYIYIQDKDTDDVIVRDIVSPDTKRQALREIRTHFRSLADPAFQKATYPIIGKSFAGIIDTIISEISADPEVMVMLMSMHTKDNYLYYHSLNVCIYTLLLGKVHGYSQEEMKVLGIGSLLHDVGKAYIPNEVLFKPGRLTDAEYNIIKLHTEYGYKMLKDEPGIPLLAAHCAYQHHERLNGSGYPRGLQEHEIHEYAKWIGIADSYDALTTSRVYRAAMLPHEALEVLYSGSGSLYDKDMLAIFKSRIAIYPIGLTVTLSNGLKGVVVHIHSAIPQRPIVRILYNEAGERIMAPFDMDLLAHHTVMVTAVEGMNAHMPAPIT</sequence>
<feature type="domain" description="HD-GYP" evidence="1">
    <location>
        <begin position="111"/>
        <end position="307"/>
    </location>
</feature>
<dbReference type="SMART" id="SM00471">
    <property type="entry name" value="HDc"/>
    <property type="match status" value="1"/>
</dbReference>
<dbReference type="Pfam" id="PF13487">
    <property type="entry name" value="HD_5"/>
    <property type="match status" value="1"/>
</dbReference>
<organism evidence="2 3">
    <name type="scientific">Paenibacillus bovis</name>
    <dbReference type="NCBI Taxonomy" id="1616788"/>
    <lineage>
        <taxon>Bacteria</taxon>
        <taxon>Bacillati</taxon>
        <taxon>Bacillota</taxon>
        <taxon>Bacilli</taxon>
        <taxon>Bacillales</taxon>
        <taxon>Paenibacillaceae</taxon>
        <taxon>Paenibacillus</taxon>
    </lineage>
</organism>
<evidence type="ECO:0000313" key="3">
    <source>
        <dbReference type="Proteomes" id="UP000078148"/>
    </source>
</evidence>
<dbReference type="EMBL" id="CP013023">
    <property type="protein sequence ID" value="ANF95275.1"/>
    <property type="molecule type" value="Genomic_DNA"/>
</dbReference>
<dbReference type="PANTHER" id="PTHR43155:SF2">
    <property type="entry name" value="CYCLIC DI-GMP PHOSPHODIESTERASE PA4108"/>
    <property type="match status" value="1"/>
</dbReference>
<name>A0A172ZCA2_9BACL</name>
<dbReference type="InterPro" id="IPR037522">
    <property type="entry name" value="HD_GYP_dom"/>
</dbReference>
<dbReference type="Gene3D" id="1.10.3210.10">
    <property type="entry name" value="Hypothetical protein af1432"/>
    <property type="match status" value="1"/>
</dbReference>